<dbReference type="EMBL" id="JARXHW010000031">
    <property type="protein sequence ID" value="MDQ8208456.1"/>
    <property type="molecule type" value="Genomic_DNA"/>
</dbReference>
<organism evidence="2 3">
    <name type="scientific">Thalassobacterium maritimum</name>
    <dbReference type="NCBI Taxonomy" id="3041265"/>
    <lineage>
        <taxon>Bacteria</taxon>
        <taxon>Pseudomonadati</taxon>
        <taxon>Verrucomicrobiota</taxon>
        <taxon>Opitutia</taxon>
        <taxon>Puniceicoccales</taxon>
        <taxon>Coraliomargaritaceae</taxon>
        <taxon>Thalassobacterium</taxon>
    </lineage>
</organism>
<feature type="signal peptide" evidence="1">
    <location>
        <begin position="1"/>
        <end position="21"/>
    </location>
</feature>
<dbReference type="RefSeq" id="WP_308951048.1">
    <property type="nucleotide sequence ID" value="NZ_JARXHW010000031.1"/>
</dbReference>
<keyword evidence="1" id="KW-0732">Signal</keyword>
<feature type="chain" id="PRO_5046549877" description="PEP-CTERM protein-sorting domain-containing protein" evidence="1">
    <location>
        <begin position="22"/>
        <end position="237"/>
    </location>
</feature>
<sequence>MKHSKYIVGSLALCFTAITHADTLFDWDFSGLPLPTADSDLADQSLLAASENNAITNLTTTDIFGRGTLESTTATSSSASAGELNLMRWDGNGSSGTSNGTPNGYFEFTITAAENFQINLDSISISEWRNGAFAPPNIGFQVNIDGAGYTIYDAYKEDNTAGGGSFSNFTFTETITGASEIVIRFAPVGAIGVDGGGNLHINALSATGTVSAIPEPSSFALAAGVLALGSVMLRRRS</sequence>
<evidence type="ECO:0000256" key="1">
    <source>
        <dbReference type="SAM" id="SignalP"/>
    </source>
</evidence>
<reference evidence="2 3" key="1">
    <citation type="submission" date="2023-04" db="EMBL/GenBank/DDBJ databases">
        <title>A novel bacteria isolated from coastal sediment.</title>
        <authorList>
            <person name="Liu X.-J."/>
            <person name="Du Z.-J."/>
        </authorList>
    </citation>
    <scope>NUCLEOTIDE SEQUENCE [LARGE SCALE GENOMIC DNA]</scope>
    <source>
        <strain evidence="2 3">SDUM461003</strain>
    </source>
</reference>
<name>A0ABU1AWC5_9BACT</name>
<keyword evidence="3" id="KW-1185">Reference proteome</keyword>
<proteinExistence type="predicted"/>
<comment type="caution">
    <text evidence="2">The sequence shown here is derived from an EMBL/GenBank/DDBJ whole genome shotgun (WGS) entry which is preliminary data.</text>
</comment>
<protein>
    <recommendedName>
        <fullName evidence="4">PEP-CTERM protein-sorting domain-containing protein</fullName>
    </recommendedName>
</protein>
<evidence type="ECO:0008006" key="4">
    <source>
        <dbReference type="Google" id="ProtNLM"/>
    </source>
</evidence>
<gene>
    <name evidence="2" type="ORF">QEH52_13110</name>
</gene>
<accession>A0ABU1AWC5</accession>
<evidence type="ECO:0000313" key="2">
    <source>
        <dbReference type="EMBL" id="MDQ8208456.1"/>
    </source>
</evidence>
<dbReference type="Proteomes" id="UP001225316">
    <property type="component" value="Unassembled WGS sequence"/>
</dbReference>
<evidence type="ECO:0000313" key="3">
    <source>
        <dbReference type="Proteomes" id="UP001225316"/>
    </source>
</evidence>